<feature type="region of interest" description="Disordered" evidence="1">
    <location>
        <begin position="99"/>
        <end position="135"/>
    </location>
</feature>
<name>A0AAD4V4C3_PRUDU</name>
<comment type="caution">
    <text evidence="2">The sequence shown here is derived from an EMBL/GenBank/DDBJ whole genome shotgun (WGS) entry which is preliminary data.</text>
</comment>
<protein>
    <submittedName>
        <fullName evidence="2">Uncharacterized protein</fullName>
    </submittedName>
</protein>
<dbReference type="EMBL" id="JAJFAZ020000007">
    <property type="protein sequence ID" value="KAI5317162.1"/>
    <property type="molecule type" value="Genomic_DNA"/>
</dbReference>
<evidence type="ECO:0000313" key="2">
    <source>
        <dbReference type="EMBL" id="KAI5317162.1"/>
    </source>
</evidence>
<organism evidence="2 3">
    <name type="scientific">Prunus dulcis</name>
    <name type="common">Almond</name>
    <name type="synonym">Amygdalus dulcis</name>
    <dbReference type="NCBI Taxonomy" id="3755"/>
    <lineage>
        <taxon>Eukaryota</taxon>
        <taxon>Viridiplantae</taxon>
        <taxon>Streptophyta</taxon>
        <taxon>Embryophyta</taxon>
        <taxon>Tracheophyta</taxon>
        <taxon>Spermatophyta</taxon>
        <taxon>Magnoliopsida</taxon>
        <taxon>eudicotyledons</taxon>
        <taxon>Gunneridae</taxon>
        <taxon>Pentapetalae</taxon>
        <taxon>rosids</taxon>
        <taxon>fabids</taxon>
        <taxon>Rosales</taxon>
        <taxon>Rosaceae</taxon>
        <taxon>Amygdaloideae</taxon>
        <taxon>Amygdaleae</taxon>
        <taxon>Prunus</taxon>
    </lineage>
</organism>
<dbReference type="AlphaFoldDB" id="A0AAD4V4C3"/>
<dbReference type="Proteomes" id="UP001054821">
    <property type="component" value="Chromosome 7"/>
</dbReference>
<feature type="compositionally biased region" description="Low complexity" evidence="1">
    <location>
        <begin position="99"/>
        <end position="114"/>
    </location>
</feature>
<gene>
    <name evidence="2" type="ORF">L3X38_036869</name>
</gene>
<evidence type="ECO:0000256" key="1">
    <source>
        <dbReference type="SAM" id="MobiDB-lite"/>
    </source>
</evidence>
<keyword evidence="3" id="KW-1185">Reference proteome</keyword>
<reference evidence="2 3" key="1">
    <citation type="journal article" date="2022" name="G3 (Bethesda)">
        <title>Whole-genome sequence and methylome profiling of the almond [Prunus dulcis (Mill.) D.A. Webb] cultivar 'Nonpareil'.</title>
        <authorList>
            <person name="D'Amico-Willman K.M."/>
            <person name="Ouma W.Z."/>
            <person name="Meulia T."/>
            <person name="Sideli G.M."/>
            <person name="Gradziel T.M."/>
            <person name="Fresnedo-Ramirez J."/>
        </authorList>
    </citation>
    <scope>NUCLEOTIDE SEQUENCE [LARGE SCALE GENOMIC DNA]</scope>
    <source>
        <strain evidence="2">Clone GOH B32 T37-40</strain>
    </source>
</reference>
<evidence type="ECO:0000313" key="3">
    <source>
        <dbReference type="Proteomes" id="UP001054821"/>
    </source>
</evidence>
<accession>A0AAD4V4C3</accession>
<sequence length="135" mass="14720">MGYLQDLQARNMARIDGISPRPASKECGSDRWGISKACEQGMRPDRRGISEPASEELTGKNYVWLNPSVRVRRQPTISRCSREGKMSNLIRSRKAVTIAMSSPPSATPSATTAPVQMDHMSVGPEVSHAPASSDH</sequence>
<proteinExistence type="predicted"/>